<gene>
    <name evidence="6" type="ORF">V3330_04615</name>
</gene>
<keyword evidence="3 6" id="KW-0808">Transferase</keyword>
<evidence type="ECO:0000313" key="7">
    <source>
        <dbReference type="Proteomes" id="UP001359886"/>
    </source>
</evidence>
<sequence length="403" mass="45356">MGAAAVSLCIIQGLNQFHSSSFIRAHVEMLAGEKVTLTERYPNLTFNGRQIRYFYSQKPWQKKLSKLLPHWLYEKRRSSWEETYAGRHDSIAAFMRVHAVDVILAEFGIHGSNICPHARDLGIPLIVHFHGHDVHRNPMLEGFQGRYQAMFEYAFRLISVSHSMIEKLIEMGADPAKIVYNPYGPRRSFLEIRPDYRKTLVAVGRFTDIKAPYLTLMAFRQALQEHPDASLVMGGCGELLETCKTLARTWKIEERVSFPGALRHEEVHELLENACGFVQHSVCPTYGDSEGTPVAILEAGAAGLPVVATRHAGIPDAVVEGVTGFLVDERDVDSMSKRMGCLLADVDKCRLMGRAAREHIQRNFSIDRHIGCLNELITQARGQVDARVKTRTSLGRSMTRNQT</sequence>
<dbReference type="AlphaFoldDB" id="A0AAW9R769"/>
<comment type="similarity">
    <text evidence="1">Belongs to the glycosyltransferase group 1 family. Glycosyltransferase 4 subfamily.</text>
</comment>
<comment type="caution">
    <text evidence="6">The sequence shown here is derived from an EMBL/GenBank/DDBJ whole genome shotgun (WGS) entry which is preliminary data.</text>
</comment>
<dbReference type="PANTHER" id="PTHR12526:SF640">
    <property type="entry name" value="COLANIC ACID BIOSYNTHESIS GLYCOSYLTRANSFERASE WCAL-RELATED"/>
    <property type="match status" value="1"/>
</dbReference>
<name>A0AAW9R769_9GAMM</name>
<evidence type="ECO:0000313" key="6">
    <source>
        <dbReference type="EMBL" id="MEJ8566897.1"/>
    </source>
</evidence>
<dbReference type="PANTHER" id="PTHR12526">
    <property type="entry name" value="GLYCOSYLTRANSFERASE"/>
    <property type="match status" value="1"/>
</dbReference>
<dbReference type="Proteomes" id="UP001359886">
    <property type="component" value="Unassembled WGS sequence"/>
</dbReference>
<evidence type="ECO:0000256" key="3">
    <source>
        <dbReference type="ARBA" id="ARBA00022679"/>
    </source>
</evidence>
<keyword evidence="2 6" id="KW-0328">Glycosyltransferase</keyword>
<proteinExistence type="inferred from homology"/>
<dbReference type="EMBL" id="JAZHOG010000002">
    <property type="protein sequence ID" value="MEJ8566897.1"/>
    <property type="molecule type" value="Genomic_DNA"/>
</dbReference>
<organism evidence="6 7">
    <name type="scientific">Elongatibacter sediminis</name>
    <dbReference type="NCBI Taxonomy" id="3119006"/>
    <lineage>
        <taxon>Bacteria</taxon>
        <taxon>Pseudomonadati</taxon>
        <taxon>Pseudomonadota</taxon>
        <taxon>Gammaproteobacteria</taxon>
        <taxon>Chromatiales</taxon>
        <taxon>Wenzhouxiangellaceae</taxon>
        <taxon>Elongatibacter</taxon>
    </lineage>
</organism>
<feature type="domain" description="Glycosyltransferase subfamily 4-like N-terminal" evidence="5">
    <location>
        <begin position="93"/>
        <end position="184"/>
    </location>
</feature>
<keyword evidence="7" id="KW-1185">Reference proteome</keyword>
<dbReference type="Gene3D" id="3.40.50.2000">
    <property type="entry name" value="Glycogen Phosphorylase B"/>
    <property type="match status" value="2"/>
</dbReference>
<dbReference type="SUPFAM" id="SSF53756">
    <property type="entry name" value="UDP-Glycosyltransferase/glycogen phosphorylase"/>
    <property type="match status" value="1"/>
</dbReference>
<dbReference type="InterPro" id="IPR001296">
    <property type="entry name" value="Glyco_trans_1"/>
</dbReference>
<reference evidence="6 7" key="1">
    <citation type="submission" date="2024-02" db="EMBL/GenBank/DDBJ databases">
        <title>A novel Wenzhouxiangellaceae bacterium, isolated from coastal sediments.</title>
        <authorList>
            <person name="Du Z.-J."/>
            <person name="Ye Y.-Q."/>
            <person name="Zhang X.-Y."/>
        </authorList>
    </citation>
    <scope>NUCLEOTIDE SEQUENCE [LARGE SCALE GENOMIC DNA]</scope>
    <source>
        <strain evidence="6 7">CH-27</strain>
    </source>
</reference>
<evidence type="ECO:0000256" key="1">
    <source>
        <dbReference type="ARBA" id="ARBA00009481"/>
    </source>
</evidence>
<dbReference type="GO" id="GO:1901135">
    <property type="term" value="P:carbohydrate derivative metabolic process"/>
    <property type="evidence" value="ECO:0007669"/>
    <property type="project" value="UniProtKB-ARBA"/>
</dbReference>
<accession>A0AAW9R769</accession>
<evidence type="ECO:0000256" key="2">
    <source>
        <dbReference type="ARBA" id="ARBA00022676"/>
    </source>
</evidence>
<evidence type="ECO:0000259" key="4">
    <source>
        <dbReference type="Pfam" id="PF00534"/>
    </source>
</evidence>
<dbReference type="EC" id="2.4.-.-" evidence="6"/>
<dbReference type="GO" id="GO:0016757">
    <property type="term" value="F:glycosyltransferase activity"/>
    <property type="evidence" value="ECO:0007669"/>
    <property type="project" value="UniProtKB-KW"/>
</dbReference>
<evidence type="ECO:0000259" key="5">
    <source>
        <dbReference type="Pfam" id="PF13579"/>
    </source>
</evidence>
<protein>
    <submittedName>
        <fullName evidence="6">Glycosyltransferase</fullName>
        <ecNumber evidence="6">2.4.-.-</ecNumber>
    </submittedName>
</protein>
<feature type="domain" description="Glycosyl transferase family 1" evidence="4">
    <location>
        <begin position="195"/>
        <end position="358"/>
    </location>
</feature>
<dbReference type="Pfam" id="PF13579">
    <property type="entry name" value="Glyco_trans_4_4"/>
    <property type="match status" value="1"/>
</dbReference>
<dbReference type="Pfam" id="PF00534">
    <property type="entry name" value="Glycos_transf_1"/>
    <property type="match status" value="1"/>
</dbReference>
<dbReference type="InterPro" id="IPR028098">
    <property type="entry name" value="Glyco_trans_4-like_N"/>
</dbReference>